<dbReference type="InterPro" id="IPR052160">
    <property type="entry name" value="Gypsy_RT_Integrase-like"/>
</dbReference>
<dbReference type="Gene3D" id="3.30.420.10">
    <property type="entry name" value="Ribonuclease H-like superfamily/Ribonuclease H"/>
    <property type="match status" value="1"/>
</dbReference>
<evidence type="ECO:0008006" key="3">
    <source>
        <dbReference type="Google" id="ProtNLM"/>
    </source>
</evidence>
<dbReference type="EMBL" id="BAABME010003660">
    <property type="protein sequence ID" value="GAA0159683.1"/>
    <property type="molecule type" value="Genomic_DNA"/>
</dbReference>
<protein>
    <recommendedName>
        <fullName evidence="3">Integrase catalytic domain-containing protein</fullName>
    </recommendedName>
</protein>
<dbReference type="SUPFAM" id="SSF53098">
    <property type="entry name" value="Ribonuclease H-like"/>
    <property type="match status" value="1"/>
</dbReference>
<accession>A0AAV3Q7Y8</accession>
<comment type="caution">
    <text evidence="1">The sequence shown here is derived from an EMBL/GenBank/DDBJ whole genome shotgun (WGS) entry which is preliminary data.</text>
</comment>
<gene>
    <name evidence="1" type="ORF">LIER_16401</name>
</gene>
<organism evidence="1 2">
    <name type="scientific">Lithospermum erythrorhizon</name>
    <name type="common">Purple gromwell</name>
    <name type="synonym">Lithospermum officinale var. erythrorhizon</name>
    <dbReference type="NCBI Taxonomy" id="34254"/>
    <lineage>
        <taxon>Eukaryota</taxon>
        <taxon>Viridiplantae</taxon>
        <taxon>Streptophyta</taxon>
        <taxon>Embryophyta</taxon>
        <taxon>Tracheophyta</taxon>
        <taxon>Spermatophyta</taxon>
        <taxon>Magnoliopsida</taxon>
        <taxon>eudicotyledons</taxon>
        <taxon>Gunneridae</taxon>
        <taxon>Pentapetalae</taxon>
        <taxon>asterids</taxon>
        <taxon>lamiids</taxon>
        <taxon>Boraginales</taxon>
        <taxon>Boraginaceae</taxon>
        <taxon>Boraginoideae</taxon>
        <taxon>Lithospermeae</taxon>
        <taxon>Lithospermum</taxon>
    </lineage>
</organism>
<dbReference type="Proteomes" id="UP001454036">
    <property type="component" value="Unassembled WGS sequence"/>
</dbReference>
<keyword evidence="2" id="KW-1185">Reference proteome</keyword>
<dbReference type="AlphaFoldDB" id="A0AAV3Q7Y8"/>
<sequence length="189" mass="21130">MLCQKCHACKKLSTVSQKPASTLTPMVSPISFTRWGIDLVGMFSKAKGGVEYAVVAVDYFTKWVETVPLRKPKDNGPQFEGSILAQFCQNYGIERRFSPFYYPQSNSTVLWSLRTTLSDETGETPFALVYGTEVVLQVEARAEDVQHGKSSCNYSRNDPPIVINRWGGYTAPSHSESYSNQGWTPRVKA</sequence>
<proteinExistence type="predicted"/>
<reference evidence="1 2" key="1">
    <citation type="submission" date="2024-01" db="EMBL/GenBank/DDBJ databases">
        <title>The complete chloroplast genome sequence of Lithospermum erythrorhizon: insights into the phylogenetic relationship among Boraginaceae species and the maternal lineages of purple gromwells.</title>
        <authorList>
            <person name="Okada T."/>
            <person name="Watanabe K."/>
        </authorList>
    </citation>
    <scope>NUCLEOTIDE SEQUENCE [LARGE SCALE GENOMIC DNA]</scope>
</reference>
<dbReference type="InterPro" id="IPR036397">
    <property type="entry name" value="RNaseH_sf"/>
</dbReference>
<dbReference type="GO" id="GO:0003676">
    <property type="term" value="F:nucleic acid binding"/>
    <property type="evidence" value="ECO:0007669"/>
    <property type="project" value="InterPro"/>
</dbReference>
<dbReference type="PANTHER" id="PTHR47266">
    <property type="entry name" value="ENDONUCLEASE-RELATED"/>
    <property type="match status" value="1"/>
</dbReference>
<evidence type="ECO:0000313" key="2">
    <source>
        <dbReference type="Proteomes" id="UP001454036"/>
    </source>
</evidence>
<evidence type="ECO:0000313" key="1">
    <source>
        <dbReference type="EMBL" id="GAA0159683.1"/>
    </source>
</evidence>
<name>A0AAV3Q7Y8_LITER</name>
<dbReference type="InterPro" id="IPR012337">
    <property type="entry name" value="RNaseH-like_sf"/>
</dbReference>